<organism evidence="1 2">
    <name type="scientific">Potamilus streckersoni</name>
    <dbReference type="NCBI Taxonomy" id="2493646"/>
    <lineage>
        <taxon>Eukaryota</taxon>
        <taxon>Metazoa</taxon>
        <taxon>Spiralia</taxon>
        <taxon>Lophotrochozoa</taxon>
        <taxon>Mollusca</taxon>
        <taxon>Bivalvia</taxon>
        <taxon>Autobranchia</taxon>
        <taxon>Heteroconchia</taxon>
        <taxon>Palaeoheterodonta</taxon>
        <taxon>Unionida</taxon>
        <taxon>Unionoidea</taxon>
        <taxon>Unionidae</taxon>
        <taxon>Ambleminae</taxon>
        <taxon>Lampsilini</taxon>
        <taxon>Potamilus</taxon>
    </lineage>
</organism>
<accession>A0AAE0T5G6</accession>
<dbReference type="Proteomes" id="UP001195483">
    <property type="component" value="Unassembled WGS sequence"/>
</dbReference>
<sequence length="111" mass="12653">MKVKWVELMTLSCGVLVSKIVHVRGVAHTDSDLNLSSCEETEIHSSIDTVLIEFMDQYFSSSRVSQSFIISRELSLFCSLSNGTAPVVIERNRINNFQQFEKVTQTCKYRD</sequence>
<comment type="caution">
    <text evidence="1">The sequence shown here is derived from an EMBL/GenBank/DDBJ whole genome shotgun (WGS) entry which is preliminary data.</text>
</comment>
<reference evidence="1" key="3">
    <citation type="submission" date="2023-05" db="EMBL/GenBank/DDBJ databases">
        <authorList>
            <person name="Smith C.H."/>
        </authorList>
    </citation>
    <scope>NUCLEOTIDE SEQUENCE</scope>
    <source>
        <strain evidence="1">CHS0354</strain>
        <tissue evidence="1">Mantle</tissue>
    </source>
</reference>
<protein>
    <submittedName>
        <fullName evidence="1">Uncharacterized protein</fullName>
    </submittedName>
</protein>
<gene>
    <name evidence="1" type="ORF">CHS0354_001116</name>
</gene>
<reference evidence="1" key="2">
    <citation type="journal article" date="2021" name="Genome Biol. Evol.">
        <title>Developing a high-quality reference genome for a parasitic bivalve with doubly uniparental inheritance (Bivalvia: Unionida).</title>
        <authorList>
            <person name="Smith C.H."/>
        </authorList>
    </citation>
    <scope>NUCLEOTIDE SEQUENCE</scope>
    <source>
        <strain evidence="1">CHS0354</strain>
        <tissue evidence="1">Mantle</tissue>
    </source>
</reference>
<reference evidence="1" key="1">
    <citation type="journal article" date="2021" name="Genome Biol. Evol.">
        <title>A High-Quality Reference Genome for a Parasitic Bivalve with Doubly Uniparental Inheritance (Bivalvia: Unionida).</title>
        <authorList>
            <person name="Smith C.H."/>
        </authorList>
    </citation>
    <scope>NUCLEOTIDE SEQUENCE</scope>
    <source>
        <strain evidence="1">CHS0354</strain>
    </source>
</reference>
<name>A0AAE0T5G6_9BIVA</name>
<dbReference type="AlphaFoldDB" id="A0AAE0T5G6"/>
<evidence type="ECO:0000313" key="1">
    <source>
        <dbReference type="EMBL" id="KAK3604119.1"/>
    </source>
</evidence>
<keyword evidence="2" id="KW-1185">Reference proteome</keyword>
<dbReference type="EMBL" id="JAEAOA010000116">
    <property type="protein sequence ID" value="KAK3604119.1"/>
    <property type="molecule type" value="Genomic_DNA"/>
</dbReference>
<proteinExistence type="predicted"/>
<evidence type="ECO:0000313" key="2">
    <source>
        <dbReference type="Proteomes" id="UP001195483"/>
    </source>
</evidence>